<dbReference type="EMBL" id="BGZK01000079">
    <property type="protein sequence ID" value="GBP16457.1"/>
    <property type="molecule type" value="Genomic_DNA"/>
</dbReference>
<organism evidence="1 2">
    <name type="scientific">Eumeta variegata</name>
    <name type="common">Bagworm moth</name>
    <name type="synonym">Eumeta japonica</name>
    <dbReference type="NCBI Taxonomy" id="151549"/>
    <lineage>
        <taxon>Eukaryota</taxon>
        <taxon>Metazoa</taxon>
        <taxon>Ecdysozoa</taxon>
        <taxon>Arthropoda</taxon>
        <taxon>Hexapoda</taxon>
        <taxon>Insecta</taxon>
        <taxon>Pterygota</taxon>
        <taxon>Neoptera</taxon>
        <taxon>Endopterygota</taxon>
        <taxon>Lepidoptera</taxon>
        <taxon>Glossata</taxon>
        <taxon>Ditrysia</taxon>
        <taxon>Tineoidea</taxon>
        <taxon>Psychidae</taxon>
        <taxon>Oiketicinae</taxon>
        <taxon>Eumeta</taxon>
    </lineage>
</organism>
<sequence length="134" mass="14646">MVRPFTVIFTELVNNFSQTNGRVPIIIRGAKILRSNSSHVSSFIKKKQSSARDTSLARHFDGRLGHQKHFFKLLDLPVRRVIPYVDLGAVSSEGTRSLAAGGAHPSASAAPSPAVEVLHQIVELAPLFERICGF</sequence>
<evidence type="ECO:0000313" key="2">
    <source>
        <dbReference type="Proteomes" id="UP000299102"/>
    </source>
</evidence>
<name>A0A4C1TR57_EUMVA</name>
<comment type="caution">
    <text evidence="1">The sequence shown here is derived from an EMBL/GenBank/DDBJ whole genome shotgun (WGS) entry which is preliminary data.</text>
</comment>
<accession>A0A4C1TR57</accession>
<reference evidence="1 2" key="1">
    <citation type="journal article" date="2019" name="Commun. Biol.">
        <title>The bagworm genome reveals a unique fibroin gene that provides high tensile strength.</title>
        <authorList>
            <person name="Kono N."/>
            <person name="Nakamura H."/>
            <person name="Ohtoshi R."/>
            <person name="Tomita M."/>
            <person name="Numata K."/>
            <person name="Arakawa K."/>
        </authorList>
    </citation>
    <scope>NUCLEOTIDE SEQUENCE [LARGE SCALE GENOMIC DNA]</scope>
</reference>
<gene>
    <name evidence="1" type="ORF">EVAR_10033_1</name>
</gene>
<protein>
    <submittedName>
        <fullName evidence="1">Uncharacterized protein</fullName>
    </submittedName>
</protein>
<proteinExistence type="predicted"/>
<evidence type="ECO:0000313" key="1">
    <source>
        <dbReference type="EMBL" id="GBP16457.1"/>
    </source>
</evidence>
<dbReference type="Proteomes" id="UP000299102">
    <property type="component" value="Unassembled WGS sequence"/>
</dbReference>
<keyword evidence="2" id="KW-1185">Reference proteome</keyword>
<dbReference type="AlphaFoldDB" id="A0A4C1TR57"/>